<dbReference type="Pfam" id="PF14693">
    <property type="entry name" value="Ribosomal_TL5_C"/>
    <property type="match status" value="1"/>
</dbReference>
<evidence type="ECO:0000256" key="2">
    <source>
        <dbReference type="ARBA" id="ARBA00022884"/>
    </source>
</evidence>
<dbReference type="AlphaFoldDB" id="A0A1F5FH17"/>
<dbReference type="CDD" id="cd00495">
    <property type="entry name" value="Ribosomal_L25_TL5_CTC"/>
    <property type="match status" value="1"/>
</dbReference>
<keyword evidence="1 5" id="KW-0699">rRNA-binding</keyword>
<dbReference type="InterPro" id="IPR020930">
    <property type="entry name" value="Ribosomal_uL5_bac-type"/>
</dbReference>
<evidence type="ECO:0000256" key="3">
    <source>
        <dbReference type="ARBA" id="ARBA00022980"/>
    </source>
</evidence>
<keyword evidence="4 5" id="KW-0687">Ribonucleoprotein</keyword>
<gene>
    <name evidence="5" type="primary">rplY</name>
    <name evidence="5" type="synonym">ctc</name>
    <name evidence="8" type="ORF">A2Y64_01435</name>
</gene>
<evidence type="ECO:0000313" key="8">
    <source>
        <dbReference type="EMBL" id="OGD78965.1"/>
    </source>
</evidence>
<dbReference type="Proteomes" id="UP000177187">
    <property type="component" value="Unassembled WGS sequence"/>
</dbReference>
<dbReference type="PANTHER" id="PTHR33284:SF1">
    <property type="entry name" value="RIBOSOMAL PROTEIN L25_GLN-TRNA SYNTHETASE, ANTI-CODON-BINDING DOMAIN-CONTAINING PROTEIN"/>
    <property type="match status" value="1"/>
</dbReference>
<dbReference type="Gene3D" id="2.40.240.10">
    <property type="entry name" value="Ribosomal Protein L25, Chain P"/>
    <property type="match status" value="1"/>
</dbReference>
<comment type="subunit">
    <text evidence="5">Part of the 50S ribosomal subunit; part of the 5S rRNA/L5/L18/L25 subcomplex. Contacts the 5S rRNA. Binds to the 5S rRNA independently of L5 and L18.</text>
</comment>
<protein>
    <recommendedName>
        <fullName evidence="5">Large ribosomal subunit protein bL25</fullName>
    </recommendedName>
    <alternativeName>
        <fullName evidence="5">General stress protein CTC</fullName>
    </alternativeName>
</protein>
<dbReference type="STRING" id="1817816.A2Y64_01435"/>
<comment type="caution">
    <text evidence="8">The sequence shown here is derived from an EMBL/GenBank/DDBJ whole genome shotgun (WGS) entry which is preliminary data.</text>
</comment>
<dbReference type="Gene3D" id="2.170.120.20">
    <property type="entry name" value="Ribosomal protein L25, beta domain"/>
    <property type="match status" value="1"/>
</dbReference>
<dbReference type="InterPro" id="IPR020056">
    <property type="entry name" value="Rbsml_bL25/Gln-tRNA_synth_N"/>
</dbReference>
<sequence length="220" mass="23866">MKRVTLQAEKREVSGKGGARKLRGTGRVPAIIYGNEVAETLHIAIDSKVLIHSVRPHEAHNFIVDLEVDKMVYPTIIAEVQQDPVTEEPLHVDFYRISMDKPIHTTIPIILSGSAPGVKEGGMLEHTLREINISCLPGNLPDSIEVDVSSLNLDESIHVSDLQPPTGVEFLTELHDTVVHARRPRLITEEEAAAAAAVVEGEAAAAVEGEEGEAAEEKAE</sequence>
<organism evidence="8 9">
    <name type="scientific">Candidatus Coatesbacteria bacterium RBG_13_66_14</name>
    <dbReference type="NCBI Taxonomy" id="1817816"/>
    <lineage>
        <taxon>Bacteria</taxon>
        <taxon>Candidatus Coatesiibacteriota</taxon>
    </lineage>
</organism>
<keyword evidence="2 5" id="KW-0694">RNA-binding</keyword>
<comment type="function">
    <text evidence="5">This is one of the proteins that binds to the 5S RNA in the ribosome where it forms part of the central protuberance.</text>
</comment>
<evidence type="ECO:0000256" key="5">
    <source>
        <dbReference type="HAMAP-Rule" id="MF_01334"/>
    </source>
</evidence>
<dbReference type="GO" id="GO:0006412">
    <property type="term" value="P:translation"/>
    <property type="evidence" value="ECO:0007669"/>
    <property type="project" value="UniProtKB-UniRule"/>
</dbReference>
<dbReference type="EMBL" id="MFAF01000018">
    <property type="protein sequence ID" value="OGD78965.1"/>
    <property type="molecule type" value="Genomic_DNA"/>
</dbReference>
<dbReference type="HAMAP" id="MF_01334">
    <property type="entry name" value="Ribosomal_bL25_CTC"/>
    <property type="match status" value="1"/>
</dbReference>
<evidence type="ECO:0000259" key="7">
    <source>
        <dbReference type="Pfam" id="PF14693"/>
    </source>
</evidence>
<comment type="similarity">
    <text evidence="5">Belongs to the bacterial ribosomal protein bL25 family. CTC subfamily.</text>
</comment>
<evidence type="ECO:0000313" key="9">
    <source>
        <dbReference type="Proteomes" id="UP000177187"/>
    </source>
</evidence>
<dbReference type="InterPro" id="IPR037121">
    <property type="entry name" value="Ribosomal_bL25_C"/>
</dbReference>
<dbReference type="GO" id="GO:0022625">
    <property type="term" value="C:cytosolic large ribosomal subunit"/>
    <property type="evidence" value="ECO:0007669"/>
    <property type="project" value="TreeGrafter"/>
</dbReference>
<proteinExistence type="inferred from homology"/>
<evidence type="ECO:0000256" key="1">
    <source>
        <dbReference type="ARBA" id="ARBA00022730"/>
    </source>
</evidence>
<accession>A0A1F5FH17</accession>
<dbReference type="GO" id="GO:0003735">
    <property type="term" value="F:structural constituent of ribosome"/>
    <property type="evidence" value="ECO:0007669"/>
    <property type="project" value="InterPro"/>
</dbReference>
<keyword evidence="3 5" id="KW-0689">Ribosomal protein</keyword>
<dbReference type="InterPro" id="IPR029751">
    <property type="entry name" value="Ribosomal_L25_dom"/>
</dbReference>
<feature type="domain" description="Large ribosomal subunit protein bL25 L25" evidence="6">
    <location>
        <begin position="6"/>
        <end position="94"/>
    </location>
</feature>
<reference evidence="8 9" key="1">
    <citation type="journal article" date="2016" name="Nat. Commun.">
        <title>Thousands of microbial genomes shed light on interconnected biogeochemical processes in an aquifer system.</title>
        <authorList>
            <person name="Anantharaman K."/>
            <person name="Brown C.T."/>
            <person name="Hug L.A."/>
            <person name="Sharon I."/>
            <person name="Castelle C.J."/>
            <person name="Probst A.J."/>
            <person name="Thomas B.C."/>
            <person name="Singh A."/>
            <person name="Wilkins M.J."/>
            <person name="Karaoz U."/>
            <person name="Brodie E.L."/>
            <person name="Williams K.H."/>
            <person name="Hubbard S.S."/>
            <person name="Banfield J.F."/>
        </authorList>
    </citation>
    <scope>NUCLEOTIDE SEQUENCE [LARGE SCALE GENOMIC DNA]</scope>
</reference>
<dbReference type="PANTHER" id="PTHR33284">
    <property type="entry name" value="RIBOSOMAL PROTEIN L25/GLN-TRNA SYNTHETASE, ANTI-CODON-BINDING DOMAIN-CONTAINING PROTEIN"/>
    <property type="match status" value="1"/>
</dbReference>
<dbReference type="NCBIfam" id="TIGR00731">
    <property type="entry name" value="bL25_bact_ctc"/>
    <property type="match status" value="1"/>
</dbReference>
<dbReference type="SUPFAM" id="SSF50715">
    <property type="entry name" value="Ribosomal protein L25-like"/>
    <property type="match status" value="1"/>
</dbReference>
<name>A0A1F5FH17_9BACT</name>
<feature type="domain" description="Large ribosomal subunit protein bL25 beta" evidence="7">
    <location>
        <begin position="103"/>
        <end position="184"/>
    </location>
</feature>
<dbReference type="InterPro" id="IPR011035">
    <property type="entry name" value="Ribosomal_bL25/Gln-tRNA_synth"/>
</dbReference>
<dbReference type="GO" id="GO:0008097">
    <property type="term" value="F:5S rRNA binding"/>
    <property type="evidence" value="ECO:0007669"/>
    <property type="project" value="InterPro"/>
</dbReference>
<evidence type="ECO:0000256" key="4">
    <source>
        <dbReference type="ARBA" id="ARBA00023274"/>
    </source>
</evidence>
<dbReference type="Pfam" id="PF01386">
    <property type="entry name" value="Ribosomal_L25p"/>
    <property type="match status" value="1"/>
</dbReference>
<dbReference type="InterPro" id="IPR020057">
    <property type="entry name" value="Ribosomal_bL25_b-dom"/>
</dbReference>
<evidence type="ECO:0000259" key="6">
    <source>
        <dbReference type="Pfam" id="PF01386"/>
    </source>
</evidence>
<dbReference type="InterPro" id="IPR001021">
    <property type="entry name" value="Ribosomal_bL25_long"/>
</dbReference>